<sequence>MMAQTLPSFQNPGASLPSPTLTNPDMILPNRHGGHYRNGSLSSLPDHELPPSPSHLRLRAGPRSSQAQEHRRQRLSREILRDSDAEIGASNPSRRLNAKASAPALKTQDSFEMAKKRLSMERKWSDGSAESINSEVLRQMRWPSQHASESIDGGNSEDDEYDEGGIAEFIGRNSKITGDDVAEEDHSGNEDDPYSSMSRRAELILANAKKRLNLMEGNLRGARTSLKSPAPYSFNQSSPDSTSSPTFAKSFHEGRIHSSLGFSPAQNHSGRVRTSSVLHNGSPSHGRNFSDSHAPIRSLSLSNRPSKREQQPSAGRNGVAPSFLQSRSLRGTRSADVLGDSKSLHHPLRKPSLDWSSPTGLDTLPEDDNVGRINGARSTSQQSIRSTSSTTSELRNQMHLLKGRLSTLRERTIEDNIRRRSMQNARIPSPFTDAEAWYTGADSYKGQPLNTDAGVGYSPIERVSEDEFLKSSHHPVASLDPSLDEGSTPNPRYSNPYSSLPIDPRLGGQISQPQSNINVEEKELASDVMTPREEVDERDASIAGESTYEDADEGIVNTEDHSTPTGEDEHFKSSYFDHYDRDAEEPRTATRGTFKFDQDEPNENGRGPSASGRHEDRADAFDYEHFFLHSSMGSMSNSRRSSQSSAGSVETTKGPTTETQPEEQGSGAAPLSPPAAHVNGLRVQHQRSESASSVSTMATFATATEGNATPADEREEEDVLPTMTNDLRISSNHPFNNSTLPIPIPSPQGRPDSGVGIQTRDATGQQSSPNINGSQGRADSVVTANPRHRSTSGSHSASSTLQARSHSSPKPWVAPVVTPVVNSLLTSTRPAIKLEKRDEINLRIFMESLREVCLRLSEGGEDESETREWRRRLEEARRVLDGRSRPRI</sequence>
<feature type="region of interest" description="Disordered" evidence="1">
    <location>
        <begin position="469"/>
        <end position="618"/>
    </location>
</feature>
<evidence type="ECO:0000313" key="2">
    <source>
        <dbReference type="EMBL" id="KAF2234919.1"/>
    </source>
</evidence>
<feature type="compositionally biased region" description="Polar residues" evidence="1">
    <location>
        <begin position="509"/>
        <end position="518"/>
    </location>
</feature>
<feature type="compositionally biased region" description="Polar residues" evidence="1">
    <location>
        <begin position="260"/>
        <end position="291"/>
    </location>
</feature>
<feature type="compositionally biased region" description="Basic and acidic residues" evidence="1">
    <location>
        <begin position="519"/>
        <end position="540"/>
    </location>
</feature>
<dbReference type="EMBL" id="ML991795">
    <property type="protein sequence ID" value="KAF2234919.1"/>
    <property type="molecule type" value="Genomic_DNA"/>
</dbReference>
<feature type="compositionally biased region" description="Polar residues" evidence="1">
    <location>
        <begin position="233"/>
        <end position="247"/>
    </location>
</feature>
<evidence type="ECO:0000313" key="3">
    <source>
        <dbReference type="Proteomes" id="UP000800092"/>
    </source>
</evidence>
<feature type="region of interest" description="Disordered" evidence="1">
    <location>
        <begin position="726"/>
        <end position="813"/>
    </location>
</feature>
<feature type="region of interest" description="Disordered" evidence="1">
    <location>
        <begin position="1"/>
        <end position="112"/>
    </location>
</feature>
<feature type="compositionally biased region" description="Low complexity" evidence="1">
    <location>
        <begin position="632"/>
        <end position="648"/>
    </location>
</feature>
<reference evidence="2" key="1">
    <citation type="journal article" date="2020" name="Stud. Mycol.">
        <title>101 Dothideomycetes genomes: a test case for predicting lifestyles and emergence of pathogens.</title>
        <authorList>
            <person name="Haridas S."/>
            <person name="Albert R."/>
            <person name="Binder M."/>
            <person name="Bloem J."/>
            <person name="Labutti K."/>
            <person name="Salamov A."/>
            <person name="Andreopoulos B."/>
            <person name="Baker S."/>
            <person name="Barry K."/>
            <person name="Bills G."/>
            <person name="Bluhm B."/>
            <person name="Cannon C."/>
            <person name="Castanera R."/>
            <person name="Culley D."/>
            <person name="Daum C."/>
            <person name="Ezra D."/>
            <person name="Gonzalez J."/>
            <person name="Henrissat B."/>
            <person name="Kuo A."/>
            <person name="Liang C."/>
            <person name="Lipzen A."/>
            <person name="Lutzoni F."/>
            <person name="Magnuson J."/>
            <person name="Mondo S."/>
            <person name="Nolan M."/>
            <person name="Ohm R."/>
            <person name="Pangilinan J."/>
            <person name="Park H.-J."/>
            <person name="Ramirez L."/>
            <person name="Alfaro M."/>
            <person name="Sun H."/>
            <person name="Tritt A."/>
            <person name="Yoshinaga Y."/>
            <person name="Zwiers L.-H."/>
            <person name="Turgeon B."/>
            <person name="Goodwin S."/>
            <person name="Spatafora J."/>
            <person name="Crous P."/>
            <person name="Grigoriev I."/>
        </authorList>
    </citation>
    <scope>NUCLEOTIDE SEQUENCE</scope>
    <source>
        <strain evidence="2">Tuck. ex Michener</strain>
    </source>
</reference>
<feature type="compositionally biased region" description="Basic and acidic residues" evidence="1">
    <location>
        <begin position="75"/>
        <end position="84"/>
    </location>
</feature>
<feature type="compositionally biased region" description="Low complexity" evidence="1">
    <location>
        <begin position="791"/>
        <end position="800"/>
    </location>
</feature>
<feature type="compositionally biased region" description="Polar residues" evidence="1">
    <location>
        <begin position="726"/>
        <end position="740"/>
    </location>
</feature>
<feature type="region of interest" description="Disordered" evidence="1">
    <location>
        <begin position="139"/>
        <end position="198"/>
    </location>
</feature>
<feature type="compositionally biased region" description="Basic and acidic residues" evidence="1">
    <location>
        <begin position="558"/>
        <end position="598"/>
    </location>
</feature>
<proteinExistence type="predicted"/>
<keyword evidence="3" id="KW-1185">Reference proteome</keyword>
<feature type="compositionally biased region" description="Low complexity" evidence="1">
    <location>
        <begin position="377"/>
        <end position="392"/>
    </location>
</feature>
<feature type="compositionally biased region" description="Polar residues" evidence="1">
    <location>
        <begin position="760"/>
        <end position="777"/>
    </location>
</feature>
<feature type="compositionally biased region" description="Polar residues" evidence="1">
    <location>
        <begin position="1"/>
        <end position="23"/>
    </location>
</feature>
<dbReference type="OrthoDB" id="3438840at2759"/>
<feature type="compositionally biased region" description="Acidic residues" evidence="1">
    <location>
        <begin position="155"/>
        <end position="165"/>
    </location>
</feature>
<evidence type="ECO:0000256" key="1">
    <source>
        <dbReference type="SAM" id="MobiDB-lite"/>
    </source>
</evidence>
<gene>
    <name evidence="2" type="ORF">EV356DRAFT_576366</name>
</gene>
<accession>A0A6A6HAQ6</accession>
<feature type="region of interest" description="Disordered" evidence="1">
    <location>
        <begin position="632"/>
        <end position="696"/>
    </location>
</feature>
<dbReference type="Proteomes" id="UP000800092">
    <property type="component" value="Unassembled WGS sequence"/>
</dbReference>
<protein>
    <submittedName>
        <fullName evidence="2">Uncharacterized protein</fullName>
    </submittedName>
</protein>
<feature type="compositionally biased region" description="Polar residues" evidence="1">
    <location>
        <begin position="649"/>
        <end position="663"/>
    </location>
</feature>
<feature type="compositionally biased region" description="Low complexity" evidence="1">
    <location>
        <begin position="665"/>
        <end position="676"/>
    </location>
</feature>
<dbReference type="AlphaFoldDB" id="A0A6A6HAQ6"/>
<name>A0A6A6HAQ6_VIRVR</name>
<organism evidence="2 3">
    <name type="scientific">Viridothelium virens</name>
    <name type="common">Speckled blister lichen</name>
    <name type="synonym">Trypethelium virens</name>
    <dbReference type="NCBI Taxonomy" id="1048519"/>
    <lineage>
        <taxon>Eukaryota</taxon>
        <taxon>Fungi</taxon>
        <taxon>Dikarya</taxon>
        <taxon>Ascomycota</taxon>
        <taxon>Pezizomycotina</taxon>
        <taxon>Dothideomycetes</taxon>
        <taxon>Dothideomycetes incertae sedis</taxon>
        <taxon>Trypetheliales</taxon>
        <taxon>Trypetheliaceae</taxon>
        <taxon>Viridothelium</taxon>
    </lineage>
</organism>
<feature type="region of interest" description="Disordered" evidence="1">
    <location>
        <begin position="226"/>
        <end position="393"/>
    </location>
</feature>
<feature type="compositionally biased region" description="Polar residues" evidence="1">
    <location>
        <begin position="485"/>
        <end position="498"/>
    </location>
</feature>